<dbReference type="Gene3D" id="1.25.10.10">
    <property type="entry name" value="Leucine-rich Repeat Variant"/>
    <property type="match status" value="1"/>
</dbReference>
<dbReference type="InterPro" id="IPR056891">
    <property type="entry name" value="NEW1_HB"/>
</dbReference>
<comment type="similarity">
    <text evidence="1">Belongs to the ABC transporter superfamily. ABCF family. EF3 subfamily.</text>
</comment>
<dbReference type="Pfam" id="PF24987">
    <property type="entry name" value="HEAT_EF3_N"/>
    <property type="match status" value="1"/>
</dbReference>
<evidence type="ECO:0000256" key="3">
    <source>
        <dbReference type="ARBA" id="ARBA00022741"/>
    </source>
</evidence>
<evidence type="ECO:0000256" key="4">
    <source>
        <dbReference type="ARBA" id="ARBA00022840"/>
    </source>
</evidence>
<dbReference type="GO" id="GO:0016887">
    <property type="term" value="F:ATP hydrolysis activity"/>
    <property type="evidence" value="ECO:0007669"/>
    <property type="project" value="InterPro"/>
</dbReference>
<dbReference type="InterPro" id="IPR017871">
    <property type="entry name" value="ABC_transporter-like_CS"/>
</dbReference>
<dbReference type="SUPFAM" id="SSF48371">
    <property type="entry name" value="ARM repeat"/>
    <property type="match status" value="1"/>
</dbReference>
<accession>A0A9W6Z312</accession>
<evidence type="ECO:0000313" key="6">
    <source>
        <dbReference type="EMBL" id="GMG52542.1"/>
    </source>
</evidence>
<dbReference type="PROSITE" id="PS00211">
    <property type="entry name" value="ABC_TRANSPORTER_1"/>
    <property type="match status" value="1"/>
</dbReference>
<dbReference type="PROSITE" id="PS50893">
    <property type="entry name" value="ABC_TRANSPORTER_2"/>
    <property type="match status" value="1"/>
</dbReference>
<dbReference type="FunFam" id="3.40.50.300:FF:000193">
    <property type="entry name" value="Probable Elongation factor 3"/>
    <property type="match status" value="1"/>
</dbReference>
<protein>
    <submittedName>
        <fullName evidence="6">Unnamed protein product</fullName>
    </submittedName>
</protein>
<dbReference type="Gene3D" id="3.40.50.300">
    <property type="entry name" value="P-loop containing nucleotide triphosphate hydrolases"/>
    <property type="match status" value="1"/>
</dbReference>
<keyword evidence="2" id="KW-0677">Repeat</keyword>
<dbReference type="Pfam" id="PF24988">
    <property type="entry name" value="NEW1_HB"/>
    <property type="match status" value="1"/>
</dbReference>
<keyword evidence="7" id="KW-1185">Reference proteome</keyword>
<dbReference type="AlphaFoldDB" id="A0A9W6Z312"/>
<evidence type="ECO:0000256" key="2">
    <source>
        <dbReference type="ARBA" id="ARBA00022737"/>
    </source>
</evidence>
<dbReference type="InterPro" id="IPR011989">
    <property type="entry name" value="ARM-like"/>
</dbReference>
<dbReference type="CDD" id="cd03221">
    <property type="entry name" value="ABCF_EF-3"/>
    <property type="match status" value="1"/>
</dbReference>
<sequence>MILLTSLAQKYAGQVPYEAHFVPFFGVAFDSLADKENTVKRAGQSAIDALYGMFPQEAKGGAVLLELLEYLKSGAKWQCKVGCLKLFDRIIEEVPADLLEMKFSVGVPVLTDAATDFKPELSKEGMATLTRFVKVLDNLDLSPRYDIIVATLAEPSKVPSCIKSLSSVTFVAEVTEPALSLLVPILDKSLKMSSSSQEQLRQTVKVCENLTRLVNNKREIEKFIPVLMPSVRKVVESASLPEVRDMAGEALNVLQDAESEKSDGQFHGRLHTELASDYLKSLKSTINDDVIFNYLVDVLKNDANVNDWTALSEYFGMALDPYYPEETEKTKIVDHLVHQMRELFTPDAVNESNEDGVVIVDTDFSLAYGSRMLLNKTHMRLIKGHRYGLCGRNGAGKSTLMRAIANGQLEGFPDQSELRTCFVEHKLQGEEADLDLVGFIAKDKDLGVVSKDDIASALATVGFDAERRAQPVGSLSGGWKMKLELARAMLMKADVLLLDEPTNHLDVGNVKWLQDYLLEHTDITSLIVSHDSGFLDCVCTDIIHYENKKLAYYKGNLSDFVQHKPEAKSYYTLTDSNVQMHFPPPGILTGVKSNTRAVARMKLLC</sequence>
<dbReference type="Pfam" id="PF00005">
    <property type="entry name" value="ABC_tran"/>
    <property type="match status" value="1"/>
</dbReference>
<dbReference type="InterPro" id="IPR016024">
    <property type="entry name" value="ARM-type_fold"/>
</dbReference>
<dbReference type="OrthoDB" id="2110130at2759"/>
<dbReference type="InterPro" id="IPR050611">
    <property type="entry name" value="ABCF"/>
</dbReference>
<keyword evidence="4" id="KW-0067">ATP-binding</keyword>
<comment type="caution">
    <text evidence="6">The sequence shown here is derived from an EMBL/GenBank/DDBJ whole genome shotgun (WGS) entry which is preliminary data.</text>
</comment>
<dbReference type="GO" id="GO:0010467">
    <property type="term" value="P:gene expression"/>
    <property type="evidence" value="ECO:0007669"/>
    <property type="project" value="UniProtKB-ARBA"/>
</dbReference>
<organism evidence="6 7">
    <name type="scientific">Ambrosiozyma monospora</name>
    <name type="common">Yeast</name>
    <name type="synonym">Endomycopsis monosporus</name>
    <dbReference type="NCBI Taxonomy" id="43982"/>
    <lineage>
        <taxon>Eukaryota</taxon>
        <taxon>Fungi</taxon>
        <taxon>Dikarya</taxon>
        <taxon>Ascomycota</taxon>
        <taxon>Saccharomycotina</taxon>
        <taxon>Pichiomycetes</taxon>
        <taxon>Pichiales</taxon>
        <taxon>Pichiaceae</taxon>
        <taxon>Ambrosiozyma</taxon>
    </lineage>
</organism>
<name>A0A9W6Z312_AMBMO</name>
<dbReference type="InterPro" id="IPR003439">
    <property type="entry name" value="ABC_transporter-like_ATP-bd"/>
</dbReference>
<dbReference type="GO" id="GO:0005524">
    <property type="term" value="F:ATP binding"/>
    <property type="evidence" value="ECO:0007669"/>
    <property type="project" value="UniProtKB-KW"/>
</dbReference>
<dbReference type="PANTHER" id="PTHR19211">
    <property type="entry name" value="ATP-BINDING TRANSPORT PROTEIN-RELATED"/>
    <property type="match status" value="1"/>
</dbReference>
<keyword evidence="3" id="KW-0547">Nucleotide-binding</keyword>
<dbReference type="InterPro" id="IPR003593">
    <property type="entry name" value="AAA+_ATPase"/>
</dbReference>
<evidence type="ECO:0000259" key="5">
    <source>
        <dbReference type="PROSITE" id="PS50893"/>
    </source>
</evidence>
<evidence type="ECO:0000256" key="1">
    <source>
        <dbReference type="ARBA" id="ARBA00011054"/>
    </source>
</evidence>
<dbReference type="SMART" id="SM00382">
    <property type="entry name" value="AAA"/>
    <property type="match status" value="1"/>
</dbReference>
<dbReference type="InterPro" id="IPR027417">
    <property type="entry name" value="P-loop_NTPase"/>
</dbReference>
<proteinExistence type="inferred from homology"/>
<dbReference type="EMBL" id="BSXU01005325">
    <property type="protein sequence ID" value="GMG52542.1"/>
    <property type="molecule type" value="Genomic_DNA"/>
</dbReference>
<dbReference type="PANTHER" id="PTHR19211:SF14">
    <property type="entry name" value="ATP-BINDING CASSETTE SUB-FAMILY F MEMBER 1"/>
    <property type="match status" value="1"/>
</dbReference>
<evidence type="ECO:0000313" key="7">
    <source>
        <dbReference type="Proteomes" id="UP001165063"/>
    </source>
</evidence>
<feature type="domain" description="ABC transporter" evidence="5">
    <location>
        <begin position="357"/>
        <end position="573"/>
    </location>
</feature>
<gene>
    <name evidence="6" type="ORF">Amon01_000733700</name>
</gene>
<dbReference type="Pfam" id="PF24984">
    <property type="entry name" value="HEAT_EF3_GNC1"/>
    <property type="match status" value="1"/>
</dbReference>
<dbReference type="Proteomes" id="UP001165063">
    <property type="component" value="Unassembled WGS sequence"/>
</dbReference>
<reference evidence="6" key="1">
    <citation type="submission" date="2023-04" db="EMBL/GenBank/DDBJ databases">
        <title>Ambrosiozyma monospora NBRC 1965.</title>
        <authorList>
            <person name="Ichikawa N."/>
            <person name="Sato H."/>
            <person name="Tonouchi N."/>
        </authorList>
    </citation>
    <scope>NUCLEOTIDE SEQUENCE</scope>
    <source>
        <strain evidence="6">NBRC 1965</strain>
    </source>
</reference>
<dbReference type="SUPFAM" id="SSF52540">
    <property type="entry name" value="P-loop containing nucleoside triphosphate hydrolases"/>
    <property type="match status" value="1"/>
</dbReference>